<comment type="caution">
    <text evidence="1">The sequence shown here is derived from an EMBL/GenBank/DDBJ whole genome shotgun (WGS) entry which is preliminary data.</text>
</comment>
<evidence type="ECO:0000313" key="1">
    <source>
        <dbReference type="EMBL" id="GMR57714.1"/>
    </source>
</evidence>
<sequence>CPPTGEKSALFLSSPAMCADAELGEMETLCQATEYLSVVDSKKTHEESAFSIDQHAVLPECPRLDSLPWPPLNRLFHFLRSDEECTDLANFSQDGVEVVCILHRKNLPF</sequence>
<protein>
    <submittedName>
        <fullName evidence="1">Uncharacterized protein</fullName>
    </submittedName>
</protein>
<dbReference type="EMBL" id="BTRK01000006">
    <property type="protein sequence ID" value="GMR57714.1"/>
    <property type="molecule type" value="Genomic_DNA"/>
</dbReference>
<gene>
    <name evidence="1" type="ORF">PMAYCL1PPCAC_27909</name>
</gene>
<dbReference type="AlphaFoldDB" id="A0AAN5D913"/>
<feature type="non-terminal residue" evidence="1">
    <location>
        <position position="109"/>
    </location>
</feature>
<proteinExistence type="predicted"/>
<evidence type="ECO:0000313" key="2">
    <source>
        <dbReference type="Proteomes" id="UP001328107"/>
    </source>
</evidence>
<accession>A0AAN5D913</accession>
<feature type="non-terminal residue" evidence="1">
    <location>
        <position position="1"/>
    </location>
</feature>
<keyword evidence="2" id="KW-1185">Reference proteome</keyword>
<dbReference type="Proteomes" id="UP001328107">
    <property type="component" value="Unassembled WGS sequence"/>
</dbReference>
<name>A0AAN5D913_9BILA</name>
<organism evidence="1 2">
    <name type="scientific">Pristionchus mayeri</name>
    <dbReference type="NCBI Taxonomy" id="1317129"/>
    <lineage>
        <taxon>Eukaryota</taxon>
        <taxon>Metazoa</taxon>
        <taxon>Ecdysozoa</taxon>
        <taxon>Nematoda</taxon>
        <taxon>Chromadorea</taxon>
        <taxon>Rhabditida</taxon>
        <taxon>Rhabditina</taxon>
        <taxon>Diplogasteromorpha</taxon>
        <taxon>Diplogasteroidea</taxon>
        <taxon>Neodiplogasteridae</taxon>
        <taxon>Pristionchus</taxon>
    </lineage>
</organism>
<reference evidence="2" key="1">
    <citation type="submission" date="2022-10" db="EMBL/GenBank/DDBJ databases">
        <title>Genome assembly of Pristionchus species.</title>
        <authorList>
            <person name="Yoshida K."/>
            <person name="Sommer R.J."/>
        </authorList>
    </citation>
    <scope>NUCLEOTIDE SEQUENCE [LARGE SCALE GENOMIC DNA]</scope>
    <source>
        <strain evidence="2">RS5460</strain>
    </source>
</reference>